<dbReference type="GO" id="GO:0016020">
    <property type="term" value="C:membrane"/>
    <property type="evidence" value="ECO:0007669"/>
    <property type="project" value="GOC"/>
</dbReference>
<keyword evidence="1 8" id="KW-0963">Cytoplasm</keyword>
<dbReference type="EMBL" id="VHSH01000005">
    <property type="protein sequence ID" value="TQV79129.1"/>
    <property type="molecule type" value="Genomic_DNA"/>
</dbReference>
<evidence type="ECO:0000256" key="4">
    <source>
        <dbReference type="ARBA" id="ARBA00022679"/>
    </source>
</evidence>
<comment type="caution">
    <text evidence="10">The sequence shown here is derived from an EMBL/GenBank/DDBJ whole genome shotgun (WGS) entry which is preliminary data.</text>
</comment>
<evidence type="ECO:0000256" key="2">
    <source>
        <dbReference type="ARBA" id="ARBA00022516"/>
    </source>
</evidence>
<dbReference type="PANTHER" id="PTHR43480:SF1">
    <property type="entry name" value="ACYL-[ACYL-CARRIER-PROTEIN]--UDP-N-ACETYLGLUCOSAMINE O-ACYLTRANSFERASE, MITOCHONDRIAL-RELATED"/>
    <property type="match status" value="1"/>
</dbReference>
<dbReference type="InterPro" id="IPR029098">
    <property type="entry name" value="Acetyltransf_C"/>
</dbReference>
<dbReference type="HAMAP" id="MF_00387">
    <property type="entry name" value="LpxA"/>
    <property type="match status" value="1"/>
</dbReference>
<evidence type="ECO:0000259" key="9">
    <source>
        <dbReference type="Pfam" id="PF13720"/>
    </source>
</evidence>
<keyword evidence="7 8" id="KW-0012">Acyltransferase</keyword>
<dbReference type="PANTHER" id="PTHR43480">
    <property type="entry name" value="ACYL-[ACYL-CARRIER-PROTEIN]--UDP-N-ACETYLGLUCOSAMINE O-ACYLTRANSFERASE"/>
    <property type="match status" value="1"/>
</dbReference>
<comment type="similarity">
    <text evidence="8">Belongs to the transferase hexapeptide repeat family. LpxA subfamily.</text>
</comment>
<dbReference type="PROSITE" id="PS00101">
    <property type="entry name" value="HEXAPEP_TRANSFERASES"/>
    <property type="match status" value="2"/>
</dbReference>
<dbReference type="Gene3D" id="1.20.1180.10">
    <property type="entry name" value="Udp N-acetylglucosamine O-acyltransferase, C-terminal domain"/>
    <property type="match status" value="1"/>
</dbReference>
<organism evidence="10 11">
    <name type="scientific">Denitrobaculum tricleocarpae</name>
    <dbReference type="NCBI Taxonomy" id="2591009"/>
    <lineage>
        <taxon>Bacteria</taxon>
        <taxon>Pseudomonadati</taxon>
        <taxon>Pseudomonadota</taxon>
        <taxon>Alphaproteobacteria</taxon>
        <taxon>Rhodospirillales</taxon>
        <taxon>Rhodospirillaceae</taxon>
        <taxon>Denitrobaculum</taxon>
    </lineage>
</organism>
<dbReference type="GO" id="GO:0009245">
    <property type="term" value="P:lipid A biosynthetic process"/>
    <property type="evidence" value="ECO:0007669"/>
    <property type="project" value="UniProtKB-UniRule"/>
</dbReference>
<evidence type="ECO:0000256" key="5">
    <source>
        <dbReference type="ARBA" id="ARBA00022737"/>
    </source>
</evidence>
<dbReference type="InterPro" id="IPR011004">
    <property type="entry name" value="Trimer_LpxA-like_sf"/>
</dbReference>
<dbReference type="Pfam" id="PF00132">
    <property type="entry name" value="Hexapep"/>
    <property type="match status" value="1"/>
</dbReference>
<proteinExistence type="inferred from homology"/>
<dbReference type="InterPro" id="IPR010137">
    <property type="entry name" value="Lipid_A_LpxA"/>
</dbReference>
<dbReference type="EC" id="2.3.1.129" evidence="8"/>
<evidence type="ECO:0000256" key="7">
    <source>
        <dbReference type="ARBA" id="ARBA00023315"/>
    </source>
</evidence>
<keyword evidence="3 8" id="KW-0441">Lipid A biosynthesis</keyword>
<comment type="subcellular location">
    <subcellularLocation>
        <location evidence="8">Cytoplasm</location>
    </subcellularLocation>
</comment>
<reference evidence="10 11" key="1">
    <citation type="submission" date="2019-06" db="EMBL/GenBank/DDBJ databases">
        <title>Whole genome sequence for Rhodospirillaceae sp. R148.</title>
        <authorList>
            <person name="Wang G."/>
        </authorList>
    </citation>
    <scope>NUCLEOTIDE SEQUENCE [LARGE SCALE GENOMIC DNA]</scope>
    <source>
        <strain evidence="10 11">R148</strain>
    </source>
</reference>
<evidence type="ECO:0000313" key="10">
    <source>
        <dbReference type="EMBL" id="TQV79129.1"/>
    </source>
</evidence>
<feature type="domain" description="UDP N-acetylglucosamine O-acyltransferase C-terminal" evidence="9">
    <location>
        <begin position="176"/>
        <end position="257"/>
    </location>
</feature>
<evidence type="ECO:0000256" key="3">
    <source>
        <dbReference type="ARBA" id="ARBA00022556"/>
    </source>
</evidence>
<keyword evidence="4 8" id="KW-0808">Transferase</keyword>
<evidence type="ECO:0000256" key="1">
    <source>
        <dbReference type="ARBA" id="ARBA00022490"/>
    </source>
</evidence>
<dbReference type="OrthoDB" id="9807278at2"/>
<dbReference type="SUPFAM" id="SSF51161">
    <property type="entry name" value="Trimeric LpxA-like enzymes"/>
    <property type="match status" value="1"/>
</dbReference>
<dbReference type="AlphaFoldDB" id="A0A545TPI2"/>
<dbReference type="UniPathway" id="UPA00359">
    <property type="reaction ID" value="UER00477"/>
</dbReference>
<evidence type="ECO:0000256" key="6">
    <source>
        <dbReference type="ARBA" id="ARBA00023098"/>
    </source>
</evidence>
<comment type="function">
    <text evidence="8">Involved in the biosynthesis of lipid A, a phosphorylated glycolipid that anchors the lipopolysaccharide to the outer membrane of the cell.</text>
</comment>
<dbReference type="RefSeq" id="WP_142897353.1">
    <property type="nucleotide sequence ID" value="NZ_ML660056.1"/>
</dbReference>
<keyword evidence="2 8" id="KW-0444">Lipid biosynthesis</keyword>
<accession>A0A545TPI2</accession>
<dbReference type="Proteomes" id="UP000315252">
    <property type="component" value="Unassembled WGS sequence"/>
</dbReference>
<sequence>MPDVHSSAVVAPEATLAESVKVGPFCVVGPNVRLDEDAVLHSHVVVEGHTTIGARTQVYPFASIGHPPQDLKFGGETTTVSIGTDTVIREHVTINPGTKGGRQETVVGNHCMLMVGAHVAHDCVVGDRVILVNNATLGGHVVIGENTIVGGLAAIHQFVRIGRDVMIGGMSGVENDVIPYAMVMGERASLNGLNLVGMKRRGHERRNIVALQDAYKKLFLDPGNFADRLEEMQAGDSESDTVRDVLTFIQGESSRGLLHPKKK</sequence>
<gene>
    <name evidence="8 10" type="primary">lpxA</name>
    <name evidence="10" type="ORF">FKG95_15800</name>
</gene>
<dbReference type="Pfam" id="PF13720">
    <property type="entry name" value="Acetyltransf_11"/>
    <property type="match status" value="1"/>
</dbReference>
<dbReference type="Gene3D" id="2.160.10.10">
    <property type="entry name" value="Hexapeptide repeat proteins"/>
    <property type="match status" value="1"/>
</dbReference>
<dbReference type="NCBIfam" id="TIGR01852">
    <property type="entry name" value="lipid_A_lpxA"/>
    <property type="match status" value="1"/>
</dbReference>
<dbReference type="InterPro" id="IPR018357">
    <property type="entry name" value="Hexapep_transf_CS"/>
</dbReference>
<dbReference type="GO" id="GO:0008780">
    <property type="term" value="F:acyl-[acyl-carrier-protein]-UDP-N-acetylglucosamine O-acyltransferase activity"/>
    <property type="evidence" value="ECO:0007669"/>
    <property type="project" value="UniProtKB-UniRule"/>
</dbReference>
<dbReference type="GO" id="GO:0005737">
    <property type="term" value="C:cytoplasm"/>
    <property type="evidence" value="ECO:0007669"/>
    <property type="project" value="UniProtKB-SubCell"/>
</dbReference>
<evidence type="ECO:0000256" key="8">
    <source>
        <dbReference type="HAMAP-Rule" id="MF_00387"/>
    </source>
</evidence>
<dbReference type="NCBIfam" id="NF003657">
    <property type="entry name" value="PRK05289.1"/>
    <property type="match status" value="1"/>
</dbReference>
<dbReference type="InterPro" id="IPR001451">
    <property type="entry name" value="Hexapep"/>
</dbReference>
<comment type="subunit">
    <text evidence="8">Homotrimer.</text>
</comment>
<dbReference type="InterPro" id="IPR037157">
    <property type="entry name" value="Acetyltransf_C_sf"/>
</dbReference>
<name>A0A545TPI2_9PROT</name>
<keyword evidence="6 8" id="KW-0443">Lipid metabolism</keyword>
<dbReference type="PIRSF" id="PIRSF000456">
    <property type="entry name" value="UDP-GlcNAc_acltr"/>
    <property type="match status" value="1"/>
</dbReference>
<protein>
    <recommendedName>
        <fullName evidence="8">Acyl-[acyl-carrier-protein]--UDP-N-acetylglucosamine O-acyltransferase</fullName>
        <shortName evidence="8">UDP-N-acetylglucosamine acyltransferase</shortName>
        <ecNumber evidence="8">2.3.1.129</ecNumber>
    </recommendedName>
</protein>
<keyword evidence="5 8" id="KW-0677">Repeat</keyword>
<comment type="pathway">
    <text evidence="8">Glycolipid biosynthesis; lipid IV(A) biosynthesis; lipid IV(A) from (3R)-3-hydroxytetradecanoyl-[acyl-carrier-protein] and UDP-N-acetyl-alpha-D-glucosamine: step 1/6.</text>
</comment>
<evidence type="ECO:0000313" key="11">
    <source>
        <dbReference type="Proteomes" id="UP000315252"/>
    </source>
</evidence>
<keyword evidence="11" id="KW-1185">Reference proteome</keyword>
<comment type="catalytic activity">
    <reaction evidence="8">
        <text>a (3R)-hydroxyacyl-[ACP] + UDP-N-acetyl-alpha-D-glucosamine = a UDP-3-O-[(3R)-3-hydroxyacyl]-N-acetyl-alpha-D-glucosamine + holo-[ACP]</text>
        <dbReference type="Rhea" id="RHEA:67812"/>
        <dbReference type="Rhea" id="RHEA-COMP:9685"/>
        <dbReference type="Rhea" id="RHEA-COMP:9945"/>
        <dbReference type="ChEBI" id="CHEBI:57705"/>
        <dbReference type="ChEBI" id="CHEBI:64479"/>
        <dbReference type="ChEBI" id="CHEBI:78827"/>
        <dbReference type="ChEBI" id="CHEBI:173225"/>
        <dbReference type="EC" id="2.3.1.129"/>
    </reaction>
</comment>
<dbReference type="CDD" id="cd03351">
    <property type="entry name" value="LbH_UDP-GlcNAc_AT"/>
    <property type="match status" value="1"/>
</dbReference>